<evidence type="ECO:0000313" key="1">
    <source>
        <dbReference type="EMBL" id="SVD94303.1"/>
    </source>
</evidence>
<feature type="non-terminal residue" evidence="1">
    <location>
        <position position="34"/>
    </location>
</feature>
<reference evidence="1" key="1">
    <citation type="submission" date="2018-05" db="EMBL/GenBank/DDBJ databases">
        <authorList>
            <person name="Lanie J.A."/>
            <person name="Ng W.-L."/>
            <person name="Kazmierczak K.M."/>
            <person name="Andrzejewski T.M."/>
            <person name="Davidsen T.M."/>
            <person name="Wayne K.J."/>
            <person name="Tettelin H."/>
            <person name="Glass J.I."/>
            <person name="Rusch D."/>
            <person name="Podicherti R."/>
            <person name="Tsui H.-C.T."/>
            <person name="Winkler M.E."/>
        </authorList>
    </citation>
    <scope>NUCLEOTIDE SEQUENCE</scope>
</reference>
<accession>A0A382ZFX1</accession>
<organism evidence="1">
    <name type="scientific">marine metagenome</name>
    <dbReference type="NCBI Taxonomy" id="408172"/>
    <lineage>
        <taxon>unclassified sequences</taxon>
        <taxon>metagenomes</taxon>
        <taxon>ecological metagenomes</taxon>
    </lineage>
</organism>
<sequence length="34" mass="3983">MTFIRRLWVVAVLFLSAFLFPHSDSQATPRKFAE</sequence>
<protein>
    <submittedName>
        <fullName evidence="1">Uncharacterized protein</fullName>
    </submittedName>
</protein>
<proteinExistence type="predicted"/>
<dbReference type="AlphaFoldDB" id="A0A382ZFX1"/>
<name>A0A382ZFX1_9ZZZZ</name>
<gene>
    <name evidence="1" type="ORF">METZ01_LOCUS447157</name>
</gene>
<dbReference type="EMBL" id="UINC01183510">
    <property type="protein sequence ID" value="SVD94303.1"/>
    <property type="molecule type" value="Genomic_DNA"/>
</dbReference>